<dbReference type="Proteomes" id="UP000270034">
    <property type="component" value="Chromosome"/>
</dbReference>
<accession>A0A2Z5ZEU5</accession>
<dbReference type="EMBL" id="AP018515">
    <property type="protein sequence ID" value="BBC79214.1"/>
    <property type="molecule type" value="Genomic_DNA"/>
</dbReference>
<dbReference type="KEGG" id="aot:AcetOri_orf01267"/>
<proteinExistence type="predicted"/>
<organism evidence="1 2">
    <name type="scientific">Acetobacter orientalis</name>
    <dbReference type="NCBI Taxonomy" id="146474"/>
    <lineage>
        <taxon>Bacteria</taxon>
        <taxon>Pseudomonadati</taxon>
        <taxon>Pseudomonadota</taxon>
        <taxon>Alphaproteobacteria</taxon>
        <taxon>Acetobacterales</taxon>
        <taxon>Acetobacteraceae</taxon>
        <taxon>Acetobacter</taxon>
    </lineage>
</organism>
<evidence type="ECO:0000313" key="1">
    <source>
        <dbReference type="EMBL" id="BBC79214.1"/>
    </source>
</evidence>
<gene>
    <name evidence="1" type="ORF">AcetOrient_orf01267</name>
</gene>
<reference evidence="1 2" key="1">
    <citation type="submission" date="2018-02" db="EMBL/GenBank/DDBJ databases">
        <title>Acetobacter orientalis genome.</title>
        <authorList>
            <person name="Nakashima N."/>
            <person name="Tamura T."/>
        </authorList>
    </citation>
    <scope>NUCLEOTIDE SEQUENCE [LARGE SCALE GENOMIC DNA]</scope>
    <source>
        <strain evidence="1 2">FAN1</strain>
    </source>
</reference>
<name>A0A2Z5ZEU5_9PROT</name>
<evidence type="ECO:0000313" key="2">
    <source>
        <dbReference type="Proteomes" id="UP000270034"/>
    </source>
</evidence>
<dbReference type="AlphaFoldDB" id="A0A2Z5ZEU5"/>
<sequence>MSSTQDHSKACPYHPKRRCIRQSLEPEAEWYQSPISDALFGL</sequence>
<protein>
    <submittedName>
        <fullName evidence="1">Uncharacterized protein</fullName>
    </submittedName>
</protein>